<keyword evidence="1" id="KW-0472">Membrane</keyword>
<keyword evidence="1" id="KW-1133">Transmembrane helix</keyword>
<proteinExistence type="predicted"/>
<dbReference type="AlphaFoldDB" id="A0A1F6BDK4"/>
<organism evidence="2 3">
    <name type="scientific">Candidatus Gottesmanbacteria bacterium RIFCSPLOWO2_01_FULL_42_22</name>
    <dbReference type="NCBI Taxonomy" id="1798391"/>
    <lineage>
        <taxon>Bacteria</taxon>
        <taxon>Candidatus Gottesmaniibacteriota</taxon>
    </lineage>
</organism>
<keyword evidence="1" id="KW-0812">Transmembrane</keyword>
<name>A0A1F6BDK4_9BACT</name>
<evidence type="ECO:0000313" key="2">
    <source>
        <dbReference type="EMBL" id="OGG35005.1"/>
    </source>
</evidence>
<comment type="caution">
    <text evidence="2">The sequence shown here is derived from an EMBL/GenBank/DDBJ whole genome shotgun (WGS) entry which is preliminary data.</text>
</comment>
<sequence length="240" mass="27861">MDSKTELLIQGFSAFAGAFFAFLFLRLAEFFSKIYERQLKHYNALVLLETQLNELGGIIHDNLFLIPFFNNAITSGNIYFSKIRQLPINRSHYVNLHDIDLINDLFSFNNQLRKLNDDIDSLTDGYLDIKNAYIQHHIQKQDYLINAQIYSEQLIAIEAFLTDMQNRTIQLMAKVRLMANKDIPLGTKIGRWFIKTSGSSIKKEDISKEAKKLFKEIESTKTKSQKDIEEIVKKIKSNSR</sequence>
<dbReference type="Proteomes" id="UP000176228">
    <property type="component" value="Unassembled WGS sequence"/>
</dbReference>
<protein>
    <submittedName>
        <fullName evidence="2">Uncharacterized protein</fullName>
    </submittedName>
</protein>
<reference evidence="2 3" key="1">
    <citation type="journal article" date="2016" name="Nat. Commun.">
        <title>Thousands of microbial genomes shed light on interconnected biogeochemical processes in an aquifer system.</title>
        <authorList>
            <person name="Anantharaman K."/>
            <person name="Brown C.T."/>
            <person name="Hug L.A."/>
            <person name="Sharon I."/>
            <person name="Castelle C.J."/>
            <person name="Probst A.J."/>
            <person name="Thomas B.C."/>
            <person name="Singh A."/>
            <person name="Wilkins M.J."/>
            <person name="Karaoz U."/>
            <person name="Brodie E.L."/>
            <person name="Williams K.H."/>
            <person name="Hubbard S.S."/>
            <person name="Banfield J.F."/>
        </authorList>
    </citation>
    <scope>NUCLEOTIDE SEQUENCE [LARGE SCALE GENOMIC DNA]</scope>
</reference>
<feature type="transmembrane region" description="Helical" evidence="1">
    <location>
        <begin position="12"/>
        <end position="31"/>
    </location>
</feature>
<gene>
    <name evidence="2" type="ORF">A2968_00010</name>
</gene>
<dbReference type="EMBL" id="MFJU01000028">
    <property type="protein sequence ID" value="OGG35005.1"/>
    <property type="molecule type" value="Genomic_DNA"/>
</dbReference>
<evidence type="ECO:0000313" key="3">
    <source>
        <dbReference type="Proteomes" id="UP000176228"/>
    </source>
</evidence>
<accession>A0A1F6BDK4</accession>
<evidence type="ECO:0000256" key="1">
    <source>
        <dbReference type="SAM" id="Phobius"/>
    </source>
</evidence>